<gene>
    <name evidence="1" type="ORF">MBORA_01540</name>
</gene>
<protein>
    <submittedName>
        <fullName evidence="1">Uncharacterized protein</fullName>
    </submittedName>
</protein>
<name>A0A166C2Z8_METOA</name>
<evidence type="ECO:0000313" key="2">
    <source>
        <dbReference type="Proteomes" id="UP000077428"/>
    </source>
</evidence>
<dbReference type="PATRIC" id="fig|66851.6.peg.194"/>
<accession>A0A166C2Z8</accession>
<keyword evidence="2" id="KW-1185">Reference proteome</keyword>
<sequence length="36" mass="3965">MRFLLALYGATSVEVAIFKIDEAINQAVLKIGILNE</sequence>
<dbReference type="EMBL" id="LWMU01000033">
    <property type="protein sequence ID" value="KZX14076.1"/>
    <property type="molecule type" value="Genomic_DNA"/>
</dbReference>
<evidence type="ECO:0000313" key="1">
    <source>
        <dbReference type="EMBL" id="KZX14076.1"/>
    </source>
</evidence>
<dbReference type="Proteomes" id="UP000077428">
    <property type="component" value="Unassembled WGS sequence"/>
</dbReference>
<dbReference type="AlphaFoldDB" id="A0A166C2Z8"/>
<comment type="caution">
    <text evidence="1">The sequence shown here is derived from an EMBL/GenBank/DDBJ whole genome shotgun (WGS) entry which is preliminary data.</text>
</comment>
<proteinExistence type="predicted"/>
<reference evidence="2" key="1">
    <citation type="journal article" date="2016" name="Genome Announc.">
        <title>Draft Genome Sequences of Methanobrevibacter curvatus DSM11111, Methanobrevibacter cuticularis DSM11139, Methanobrevibacter filiformis DSM11501, and Methanobrevibacter oralis DSM7256.</title>
        <authorList>
            <person name="Poehlein A."/>
            <person name="Seedorf H."/>
        </authorList>
    </citation>
    <scope>NUCLEOTIDE SEQUENCE [LARGE SCALE GENOMIC DNA]</scope>
    <source>
        <strain evidence="2">DSM 7256 / JCM 30027 / ZR</strain>
    </source>
</reference>
<organism evidence="1 2">
    <name type="scientific">Methanobrevibacter oralis</name>
    <dbReference type="NCBI Taxonomy" id="66851"/>
    <lineage>
        <taxon>Archaea</taxon>
        <taxon>Methanobacteriati</taxon>
        <taxon>Methanobacteriota</taxon>
        <taxon>Methanomada group</taxon>
        <taxon>Methanobacteria</taxon>
        <taxon>Methanobacteriales</taxon>
        <taxon>Methanobacteriaceae</taxon>
        <taxon>Methanobrevibacter</taxon>
    </lineage>
</organism>